<keyword evidence="1" id="KW-0812">Transmembrane</keyword>
<dbReference type="VEuPathDB" id="FungiDB:BDEG_23512"/>
<accession>A0A177WIQ7</accession>
<proteinExistence type="predicted"/>
<sequence>MILQFYQIIIFISTISLMVYSLITTRLAQVLPLAPTIAYRTAAYRSSHTAYYSLSSAQQSKPLQTSYEYIFQSIPELQQAHDRLCNYLESIGEPCPLPNQYELLARKYLRDKQIAQQLKEIRHIMQVYRLAGEPTEPMDHKEMLLQGPGGQLANVVGLSVPSASIQIKMIEHRAQGTPDSKRQYNQNHSLLSKLWKAVKNGFK</sequence>
<evidence type="ECO:0000313" key="3">
    <source>
        <dbReference type="Proteomes" id="UP000077115"/>
    </source>
</evidence>
<evidence type="ECO:0000256" key="1">
    <source>
        <dbReference type="SAM" id="Phobius"/>
    </source>
</evidence>
<keyword evidence="1" id="KW-0472">Membrane</keyword>
<dbReference type="OrthoDB" id="10557333at2759"/>
<protein>
    <submittedName>
        <fullName evidence="2">Uncharacterized protein</fullName>
    </submittedName>
</protein>
<dbReference type="AlphaFoldDB" id="A0A177WIQ7"/>
<evidence type="ECO:0000313" key="2">
    <source>
        <dbReference type="EMBL" id="OAJ39682.1"/>
    </source>
</evidence>
<keyword evidence="1" id="KW-1133">Transmembrane helix</keyword>
<reference evidence="2 3" key="1">
    <citation type="submission" date="2006-10" db="EMBL/GenBank/DDBJ databases">
        <title>The Genome Sequence of Batrachochytrium dendrobatidis JEL423.</title>
        <authorList>
            <consortium name="The Broad Institute Genome Sequencing Platform"/>
            <person name="Birren B."/>
            <person name="Lander E."/>
            <person name="Galagan J."/>
            <person name="Cuomo C."/>
            <person name="Devon K."/>
            <person name="Jaffe D."/>
            <person name="Butler J."/>
            <person name="Alvarez P."/>
            <person name="Gnerre S."/>
            <person name="Grabherr M."/>
            <person name="Kleber M."/>
            <person name="Mauceli E."/>
            <person name="Brockman W."/>
            <person name="Young S."/>
            <person name="LaButti K."/>
            <person name="Sykes S."/>
            <person name="DeCaprio D."/>
            <person name="Crawford M."/>
            <person name="Koehrsen M."/>
            <person name="Engels R."/>
            <person name="Montgomery P."/>
            <person name="Pearson M."/>
            <person name="Howarth C."/>
            <person name="Larson L."/>
            <person name="White J."/>
            <person name="O'Leary S."/>
            <person name="Kodira C."/>
            <person name="Zeng Q."/>
            <person name="Yandava C."/>
            <person name="Alvarado L."/>
            <person name="Longcore J."/>
            <person name="James T."/>
        </authorList>
    </citation>
    <scope>NUCLEOTIDE SEQUENCE [LARGE SCALE GENOMIC DNA]</scope>
    <source>
        <strain evidence="2 3">JEL423</strain>
    </source>
</reference>
<reference evidence="2 3" key="2">
    <citation type="submission" date="2016-05" db="EMBL/GenBank/DDBJ databases">
        <title>Lineage-specific infection strategies underlie the spectrum of fungal disease in amphibians.</title>
        <authorList>
            <person name="Cuomo C.A."/>
            <person name="Farrer R.A."/>
            <person name="James T."/>
            <person name="Longcore J."/>
            <person name="Birren B."/>
        </authorList>
    </citation>
    <scope>NUCLEOTIDE SEQUENCE [LARGE SCALE GENOMIC DNA]</scope>
    <source>
        <strain evidence="2 3">JEL423</strain>
    </source>
</reference>
<dbReference type="Proteomes" id="UP000077115">
    <property type="component" value="Unassembled WGS sequence"/>
</dbReference>
<dbReference type="EMBL" id="DS022303">
    <property type="protein sequence ID" value="OAJ39682.1"/>
    <property type="molecule type" value="Genomic_DNA"/>
</dbReference>
<name>A0A177WIQ7_BATDL</name>
<feature type="transmembrane region" description="Helical" evidence="1">
    <location>
        <begin position="6"/>
        <end position="23"/>
    </location>
</feature>
<gene>
    <name evidence="2" type="ORF">BDEG_23512</name>
</gene>
<organism evidence="2 3">
    <name type="scientific">Batrachochytrium dendrobatidis (strain JEL423)</name>
    <dbReference type="NCBI Taxonomy" id="403673"/>
    <lineage>
        <taxon>Eukaryota</taxon>
        <taxon>Fungi</taxon>
        <taxon>Fungi incertae sedis</taxon>
        <taxon>Chytridiomycota</taxon>
        <taxon>Chytridiomycota incertae sedis</taxon>
        <taxon>Chytridiomycetes</taxon>
        <taxon>Rhizophydiales</taxon>
        <taxon>Rhizophydiales incertae sedis</taxon>
        <taxon>Batrachochytrium</taxon>
    </lineage>
</organism>